<comment type="caution">
    <text evidence="2">The sequence shown here is derived from an EMBL/GenBank/DDBJ whole genome shotgun (WGS) entry which is preliminary data.</text>
</comment>
<keyword evidence="1" id="KW-0732">Signal</keyword>
<dbReference type="Proteomes" id="UP000036426">
    <property type="component" value="Unassembled WGS sequence"/>
</dbReference>
<evidence type="ECO:0000256" key="1">
    <source>
        <dbReference type="SAM" id="SignalP"/>
    </source>
</evidence>
<keyword evidence="3" id="KW-1185">Reference proteome</keyword>
<protein>
    <recommendedName>
        <fullName evidence="4">Lipoprotein</fullName>
    </recommendedName>
</protein>
<name>A0A0J1GMH2_9GAMM</name>
<feature type="chain" id="PRO_5005252254" description="Lipoprotein" evidence="1">
    <location>
        <begin position="22"/>
        <end position="103"/>
    </location>
</feature>
<accession>A0A0J1GMH2</accession>
<evidence type="ECO:0000313" key="2">
    <source>
        <dbReference type="EMBL" id="KLV00950.1"/>
    </source>
</evidence>
<dbReference type="PATRIC" id="fig|754436.4.peg.2202"/>
<dbReference type="PROSITE" id="PS51257">
    <property type="entry name" value="PROKAR_LIPOPROTEIN"/>
    <property type="match status" value="1"/>
</dbReference>
<organism evidence="2 3">
    <name type="scientific">Photobacterium aphoticum</name>
    <dbReference type="NCBI Taxonomy" id="754436"/>
    <lineage>
        <taxon>Bacteria</taxon>
        <taxon>Pseudomonadati</taxon>
        <taxon>Pseudomonadota</taxon>
        <taxon>Gammaproteobacteria</taxon>
        <taxon>Vibrionales</taxon>
        <taxon>Vibrionaceae</taxon>
        <taxon>Photobacterium</taxon>
    </lineage>
</organism>
<dbReference type="RefSeq" id="WP_047874337.1">
    <property type="nucleotide sequence ID" value="NZ_BMYC01000017.1"/>
</dbReference>
<sequence length="103" mass="11676">MKKIIMTFALLLLTACGSTSRSVDNSTPNDDEMFRMSMNMGCKIKYNDKERCNCQTDIIFDAATPELRSGFINDPEKHKLELLEIFLENSDELEVCESLSKAS</sequence>
<feature type="signal peptide" evidence="1">
    <location>
        <begin position="1"/>
        <end position="21"/>
    </location>
</feature>
<evidence type="ECO:0000313" key="3">
    <source>
        <dbReference type="Proteomes" id="UP000036426"/>
    </source>
</evidence>
<evidence type="ECO:0008006" key="4">
    <source>
        <dbReference type="Google" id="ProtNLM"/>
    </source>
</evidence>
<gene>
    <name evidence="2" type="ORF">ABT58_10385</name>
</gene>
<proteinExistence type="predicted"/>
<dbReference type="EMBL" id="LDOV01000018">
    <property type="protein sequence ID" value="KLV00950.1"/>
    <property type="molecule type" value="Genomic_DNA"/>
</dbReference>
<reference evidence="2 3" key="1">
    <citation type="submission" date="2015-05" db="EMBL/GenBank/DDBJ databases">
        <title>Photobacterium galathea sp. nov.</title>
        <authorList>
            <person name="Machado H."/>
            <person name="Gram L."/>
        </authorList>
    </citation>
    <scope>NUCLEOTIDE SEQUENCE [LARGE SCALE GENOMIC DNA]</scope>
    <source>
        <strain evidence="2 3">DSM 25995</strain>
    </source>
</reference>
<dbReference type="AlphaFoldDB" id="A0A0J1GMH2"/>